<accession>A0ABQ0MUV3</accession>
<dbReference type="Proteomes" id="UP000197068">
    <property type="component" value="Unassembled WGS sequence"/>
</dbReference>
<feature type="domain" description="ABC-type glycine betaine transport system substrate-binding" evidence="1">
    <location>
        <begin position="24"/>
        <end position="296"/>
    </location>
</feature>
<sequence length="318" mass="36365">MRVPSLFLLFFISFHAYSLAKEAIVLPLNDWASQRLLSKIVGDKIEQLGYPVEYLVISSINQMGALRKGLVHIQVEIWQTYDDGTFAQAVKAGYIEDLGLHSALGREDWWYPEYVEQLCPGLPAWQALKKCAEIFSGDSQSSKGVYYTGPWNYRDAALIRALGMNFTIERLGNAEQLWQKLRQAEKAKQAIVLLNWSPNWIDVRIKGHFIEFPEFEKACEQDASWGVNKEMYFDCGNPKVTYIKKAAWPGLKKRWPCVYQLLKKVNFTTEMIAEASALNGADKKTEQQAITAWLTKFSDQSQDWLSFTCPKNLLDNSP</sequence>
<evidence type="ECO:0000313" key="3">
    <source>
        <dbReference type="Proteomes" id="UP000197068"/>
    </source>
</evidence>
<evidence type="ECO:0000313" key="2">
    <source>
        <dbReference type="EMBL" id="GAW96143.1"/>
    </source>
</evidence>
<gene>
    <name evidence="2" type="ORF">MTCD1_01753</name>
</gene>
<protein>
    <submittedName>
        <fullName evidence="2">ABC transporter</fullName>
    </submittedName>
</protein>
<organism evidence="2 3">
    <name type="scientific">Colwellia marinimaniae</name>
    <dbReference type="NCBI Taxonomy" id="1513592"/>
    <lineage>
        <taxon>Bacteria</taxon>
        <taxon>Pseudomonadati</taxon>
        <taxon>Pseudomonadota</taxon>
        <taxon>Gammaproteobacteria</taxon>
        <taxon>Alteromonadales</taxon>
        <taxon>Colwelliaceae</taxon>
        <taxon>Colwellia</taxon>
    </lineage>
</organism>
<dbReference type="InterPro" id="IPR007210">
    <property type="entry name" value="ABC_Gly_betaine_transp_sub-bd"/>
</dbReference>
<evidence type="ECO:0000259" key="1">
    <source>
        <dbReference type="Pfam" id="PF04069"/>
    </source>
</evidence>
<dbReference type="CDD" id="cd13643">
    <property type="entry name" value="PBP2_BCP_2"/>
    <property type="match status" value="1"/>
</dbReference>
<dbReference type="Gene3D" id="3.40.190.100">
    <property type="entry name" value="Glycine betaine-binding periplasmic protein, domain 2"/>
    <property type="match status" value="1"/>
</dbReference>
<dbReference type="Gene3D" id="3.40.190.10">
    <property type="entry name" value="Periplasmic binding protein-like II"/>
    <property type="match status" value="1"/>
</dbReference>
<reference evidence="2 3" key="1">
    <citation type="submission" date="2017-06" db="EMBL/GenBank/DDBJ databases">
        <title>Whole Genome Sequences of Colwellia marinimaniae MTCD1.</title>
        <authorList>
            <person name="Kusumoto H."/>
            <person name="Inoue M."/>
            <person name="Tanikawa K."/>
            <person name="Maeji H."/>
            <person name="Cameron J.H."/>
            <person name="Bartlett D.H."/>
        </authorList>
    </citation>
    <scope>NUCLEOTIDE SEQUENCE [LARGE SCALE GENOMIC DNA]</scope>
    <source>
        <strain evidence="2 3">MTCD1</strain>
    </source>
</reference>
<dbReference type="EMBL" id="BDQM01000011">
    <property type="protein sequence ID" value="GAW96143.1"/>
    <property type="molecule type" value="Genomic_DNA"/>
</dbReference>
<keyword evidence="3" id="KW-1185">Reference proteome</keyword>
<dbReference type="RefSeq" id="WP_057180149.1">
    <property type="nucleotide sequence ID" value="NZ_BDQM01000011.1"/>
</dbReference>
<name>A0ABQ0MUV3_9GAMM</name>
<dbReference type="Pfam" id="PF04069">
    <property type="entry name" value="OpuAC"/>
    <property type="match status" value="1"/>
</dbReference>
<comment type="caution">
    <text evidence="2">The sequence shown here is derived from an EMBL/GenBank/DDBJ whole genome shotgun (WGS) entry which is preliminary data.</text>
</comment>
<dbReference type="SUPFAM" id="SSF53850">
    <property type="entry name" value="Periplasmic binding protein-like II"/>
    <property type="match status" value="1"/>
</dbReference>
<proteinExistence type="predicted"/>